<organism evidence="3 4">
    <name type="scientific">Arcicella rosea</name>
    <dbReference type="NCBI Taxonomy" id="502909"/>
    <lineage>
        <taxon>Bacteria</taxon>
        <taxon>Pseudomonadati</taxon>
        <taxon>Bacteroidota</taxon>
        <taxon>Cytophagia</taxon>
        <taxon>Cytophagales</taxon>
        <taxon>Flectobacillaceae</taxon>
        <taxon>Arcicella</taxon>
    </lineage>
</organism>
<feature type="chain" id="PRO_5032987465" description="Type 9 secretion system plug protein N-terminal domain-containing protein" evidence="1">
    <location>
        <begin position="19"/>
        <end position="432"/>
    </location>
</feature>
<dbReference type="Gene3D" id="2.60.40.10">
    <property type="entry name" value="Immunoglobulins"/>
    <property type="match status" value="1"/>
</dbReference>
<protein>
    <recommendedName>
        <fullName evidence="2">Type 9 secretion system plug protein N-terminal domain-containing protein</fullName>
    </recommendedName>
</protein>
<evidence type="ECO:0000313" key="3">
    <source>
        <dbReference type="EMBL" id="MBB6004466.1"/>
    </source>
</evidence>
<dbReference type="InterPro" id="IPR013783">
    <property type="entry name" value="Ig-like_fold"/>
</dbReference>
<keyword evidence="1" id="KW-0732">Signal</keyword>
<proteinExistence type="predicted"/>
<feature type="domain" description="Type 9 secretion system plug protein N-terminal" evidence="2">
    <location>
        <begin position="42"/>
        <end position="170"/>
    </location>
</feature>
<sequence>MKILTSIFLLLMSFTFFAQRKKAVQYESKKIIYDNHTYEPYIRTVQLYPSLSATKTPQETLNPPVINLQENQILKLEFDCLAPEFQSFRVKVFHCNADWTPSVLNDIEYLTEFNDFPINDYRNSFATKIPYTHFAVEIPKTKLAGNYLVMVYKNRSEDDIVLTRRFMVFQNRVGVAGNVTFPNNVQKRRTHQQVNFSINYSGYEIIDPKQDLKIIIRQNFRDNKTLTNLKPFMIDSYNRKMDYQFFEGENQLEGSNEFRMFDGRSTQQKLVNIARIVQAEKESIIEVRPEKPQNGLAYVATNDFNGMYVIDNYETNHGDTESDYVRVSFLLKTDSLENKKVFINGAFNDWNLNEVNQMHYVPESGAYEAFIQLKQGVYNYLYITKDNEGNISEAELEGTHSQTENVYEILIYHRSIGTRADALVGYTLIKNQ</sequence>
<reference evidence="3 4" key="1">
    <citation type="submission" date="2020-08" db="EMBL/GenBank/DDBJ databases">
        <title>Functional genomics of gut bacteria from endangered species of beetles.</title>
        <authorList>
            <person name="Carlos-Shanley C."/>
        </authorList>
    </citation>
    <scope>NUCLEOTIDE SEQUENCE [LARGE SCALE GENOMIC DNA]</scope>
    <source>
        <strain evidence="3 4">S00070</strain>
    </source>
</reference>
<dbReference type="InterPro" id="IPR014756">
    <property type="entry name" value="Ig_E-set"/>
</dbReference>
<evidence type="ECO:0000259" key="2">
    <source>
        <dbReference type="Pfam" id="PF17116"/>
    </source>
</evidence>
<accession>A0A841ENI4</accession>
<dbReference type="InterPro" id="IPR031345">
    <property type="entry name" value="T9SS_Plug_N"/>
</dbReference>
<evidence type="ECO:0000256" key="1">
    <source>
        <dbReference type="SAM" id="SignalP"/>
    </source>
</evidence>
<dbReference type="SUPFAM" id="SSF81296">
    <property type="entry name" value="E set domains"/>
    <property type="match status" value="1"/>
</dbReference>
<dbReference type="EMBL" id="JACHKT010000024">
    <property type="protein sequence ID" value="MBB6004466.1"/>
    <property type="molecule type" value="Genomic_DNA"/>
</dbReference>
<comment type="caution">
    <text evidence="3">The sequence shown here is derived from an EMBL/GenBank/DDBJ whole genome shotgun (WGS) entry which is preliminary data.</text>
</comment>
<keyword evidence="4" id="KW-1185">Reference proteome</keyword>
<evidence type="ECO:0000313" key="4">
    <source>
        <dbReference type="Proteomes" id="UP000524404"/>
    </source>
</evidence>
<dbReference type="Proteomes" id="UP000524404">
    <property type="component" value="Unassembled WGS sequence"/>
</dbReference>
<dbReference type="AlphaFoldDB" id="A0A841ENI4"/>
<feature type="signal peptide" evidence="1">
    <location>
        <begin position="1"/>
        <end position="18"/>
    </location>
</feature>
<gene>
    <name evidence="3" type="ORF">HNP25_003129</name>
</gene>
<dbReference type="RefSeq" id="WP_184135476.1">
    <property type="nucleotide sequence ID" value="NZ_JACHKT010000024.1"/>
</dbReference>
<dbReference type="Pfam" id="PF17116">
    <property type="entry name" value="T9SS_plug_1st"/>
    <property type="match status" value="1"/>
</dbReference>
<name>A0A841ENI4_9BACT</name>